<keyword evidence="4 10" id="KW-0812">Transmembrane</keyword>
<evidence type="ECO:0000256" key="8">
    <source>
        <dbReference type="ARBA" id="ARBA00023170"/>
    </source>
</evidence>
<keyword evidence="6" id="KW-0297">G-protein coupled receptor</keyword>
<evidence type="ECO:0000256" key="1">
    <source>
        <dbReference type="ARBA" id="ARBA00004141"/>
    </source>
</evidence>
<dbReference type="InterPro" id="IPR001499">
    <property type="entry name" value="GPCR_STE3"/>
</dbReference>
<organism evidence="12 13">
    <name type="scientific">Fistulina hepatica ATCC 64428</name>
    <dbReference type="NCBI Taxonomy" id="1128425"/>
    <lineage>
        <taxon>Eukaryota</taxon>
        <taxon>Fungi</taxon>
        <taxon>Dikarya</taxon>
        <taxon>Basidiomycota</taxon>
        <taxon>Agaricomycotina</taxon>
        <taxon>Agaricomycetes</taxon>
        <taxon>Agaricomycetidae</taxon>
        <taxon>Agaricales</taxon>
        <taxon>Fistulinaceae</taxon>
        <taxon>Fistulina</taxon>
    </lineage>
</organism>
<proteinExistence type="inferred from homology"/>
<evidence type="ECO:0000313" key="12">
    <source>
        <dbReference type="EMBL" id="KIY44857.1"/>
    </source>
</evidence>
<dbReference type="GO" id="GO:0004932">
    <property type="term" value="F:mating-type factor pheromone receptor activity"/>
    <property type="evidence" value="ECO:0007669"/>
    <property type="project" value="InterPro"/>
</dbReference>
<reference evidence="12 13" key="1">
    <citation type="journal article" date="2015" name="Fungal Genet. Biol.">
        <title>Evolution of novel wood decay mechanisms in Agaricales revealed by the genome sequences of Fistulina hepatica and Cylindrobasidium torrendii.</title>
        <authorList>
            <person name="Floudas D."/>
            <person name="Held B.W."/>
            <person name="Riley R."/>
            <person name="Nagy L.G."/>
            <person name="Koehler G."/>
            <person name="Ransdell A.S."/>
            <person name="Younus H."/>
            <person name="Chow J."/>
            <person name="Chiniquy J."/>
            <person name="Lipzen A."/>
            <person name="Tritt A."/>
            <person name="Sun H."/>
            <person name="Haridas S."/>
            <person name="LaButti K."/>
            <person name="Ohm R.A."/>
            <person name="Kues U."/>
            <person name="Blanchette R.A."/>
            <person name="Grigoriev I.V."/>
            <person name="Minto R.E."/>
            <person name="Hibbett D.S."/>
        </authorList>
    </citation>
    <scope>NUCLEOTIDE SEQUENCE [LARGE SCALE GENOMIC DNA]</scope>
    <source>
        <strain evidence="12 13">ATCC 64428</strain>
    </source>
</reference>
<dbReference type="PANTHER" id="PTHR28097">
    <property type="entry name" value="PHEROMONE A FACTOR RECEPTOR"/>
    <property type="match status" value="1"/>
</dbReference>
<name>A0A0D7A1H6_9AGAR</name>
<evidence type="ECO:0000256" key="10">
    <source>
        <dbReference type="SAM" id="Phobius"/>
    </source>
</evidence>
<feature type="transmembrane region" description="Helical" evidence="10">
    <location>
        <begin position="43"/>
        <end position="62"/>
    </location>
</feature>
<comment type="similarity">
    <text evidence="2">Belongs to the G-protein coupled receptor 4 family.</text>
</comment>
<feature type="non-terminal residue" evidence="12">
    <location>
        <position position="70"/>
    </location>
</feature>
<dbReference type="GO" id="GO:0000750">
    <property type="term" value="P:pheromone-dependent signal transduction involved in conjugation with cellular fusion"/>
    <property type="evidence" value="ECO:0007669"/>
    <property type="project" value="TreeGrafter"/>
</dbReference>
<evidence type="ECO:0000313" key="13">
    <source>
        <dbReference type="Proteomes" id="UP000054144"/>
    </source>
</evidence>
<keyword evidence="7 10" id="KW-0472">Membrane</keyword>
<evidence type="ECO:0000256" key="11">
    <source>
        <dbReference type="SAM" id="SignalP"/>
    </source>
</evidence>
<gene>
    <name evidence="12" type="ORF">FISHEDRAFT_24958</name>
</gene>
<comment type="subcellular location">
    <subcellularLocation>
        <location evidence="1">Membrane</location>
        <topology evidence="1">Multi-pass membrane protein</topology>
    </subcellularLocation>
</comment>
<keyword evidence="5 10" id="KW-1133">Transmembrane helix</keyword>
<feature type="signal peptide" evidence="11">
    <location>
        <begin position="1"/>
        <end position="19"/>
    </location>
</feature>
<dbReference type="EMBL" id="KN882064">
    <property type="protein sequence ID" value="KIY44857.1"/>
    <property type="molecule type" value="Genomic_DNA"/>
</dbReference>
<dbReference type="GO" id="GO:0005886">
    <property type="term" value="C:plasma membrane"/>
    <property type="evidence" value="ECO:0007669"/>
    <property type="project" value="TreeGrafter"/>
</dbReference>
<keyword evidence="13" id="KW-1185">Reference proteome</keyword>
<keyword evidence="8" id="KW-0675">Receptor</keyword>
<evidence type="ECO:0000256" key="4">
    <source>
        <dbReference type="ARBA" id="ARBA00022692"/>
    </source>
</evidence>
<accession>A0A0D7A1H6</accession>
<dbReference type="PANTHER" id="PTHR28097:SF1">
    <property type="entry name" value="PHEROMONE A FACTOR RECEPTOR"/>
    <property type="match status" value="1"/>
</dbReference>
<keyword evidence="11" id="KW-0732">Signal</keyword>
<evidence type="ECO:0000256" key="6">
    <source>
        <dbReference type="ARBA" id="ARBA00023040"/>
    </source>
</evidence>
<evidence type="ECO:0000256" key="7">
    <source>
        <dbReference type="ARBA" id="ARBA00023136"/>
    </source>
</evidence>
<protein>
    <submittedName>
        <fullName evidence="12">Uncharacterized protein</fullName>
    </submittedName>
</protein>
<evidence type="ECO:0000256" key="9">
    <source>
        <dbReference type="ARBA" id="ARBA00023224"/>
    </source>
</evidence>
<evidence type="ECO:0000256" key="5">
    <source>
        <dbReference type="ARBA" id="ARBA00022989"/>
    </source>
</evidence>
<dbReference type="Pfam" id="PF02076">
    <property type="entry name" value="STE3"/>
    <property type="match status" value="1"/>
</dbReference>
<dbReference type="OrthoDB" id="2874149at2759"/>
<sequence length="70" mass="7867">DVSNMCIIMWLFILNVVHAINSVIWSGNTNIHIPVWCDIVTKLYIGNLMAISGSFFCISLRLRRASSARA</sequence>
<keyword evidence="9" id="KW-0807">Transducer</keyword>
<feature type="non-terminal residue" evidence="12">
    <location>
        <position position="1"/>
    </location>
</feature>
<evidence type="ECO:0000256" key="2">
    <source>
        <dbReference type="ARBA" id="ARBA00011085"/>
    </source>
</evidence>
<dbReference type="AlphaFoldDB" id="A0A0D7A1H6"/>
<evidence type="ECO:0000256" key="3">
    <source>
        <dbReference type="ARBA" id="ARBA00022507"/>
    </source>
</evidence>
<keyword evidence="3" id="KW-0589">Pheromone response</keyword>
<dbReference type="PRINTS" id="PR00899">
    <property type="entry name" value="GPCRSTE3"/>
</dbReference>
<dbReference type="Proteomes" id="UP000054144">
    <property type="component" value="Unassembled WGS sequence"/>
</dbReference>
<feature type="chain" id="PRO_5002316153" evidence="11">
    <location>
        <begin position="20"/>
        <end position="70"/>
    </location>
</feature>